<dbReference type="InterPro" id="IPR036291">
    <property type="entry name" value="NAD(P)-bd_dom_sf"/>
</dbReference>
<evidence type="ECO:0000256" key="2">
    <source>
        <dbReference type="ARBA" id="ARBA00022516"/>
    </source>
</evidence>
<evidence type="ECO:0000313" key="11">
    <source>
        <dbReference type="Proteomes" id="UP001221566"/>
    </source>
</evidence>
<evidence type="ECO:0000313" key="10">
    <source>
        <dbReference type="EMBL" id="MDC7690969.1"/>
    </source>
</evidence>
<keyword evidence="7" id="KW-0275">Fatty acid biosynthesis</keyword>
<comment type="similarity">
    <text evidence="8">Belongs to the short-chain dehydrogenases/reductases (SDR) family.</text>
</comment>
<proteinExistence type="inferred from homology"/>
<comment type="pathway">
    <text evidence="1">Lipid metabolism; fatty acid biosynthesis.</text>
</comment>
<dbReference type="PRINTS" id="PR00081">
    <property type="entry name" value="GDHRDH"/>
</dbReference>
<evidence type="ECO:0000256" key="1">
    <source>
        <dbReference type="ARBA" id="ARBA00005194"/>
    </source>
</evidence>
<dbReference type="PROSITE" id="PS00061">
    <property type="entry name" value="ADH_SHORT"/>
    <property type="match status" value="1"/>
</dbReference>
<keyword evidence="11" id="KW-1185">Reference proteome</keyword>
<evidence type="ECO:0000256" key="7">
    <source>
        <dbReference type="ARBA" id="ARBA00023160"/>
    </source>
</evidence>
<feature type="compositionally biased region" description="Basic and acidic residues" evidence="9">
    <location>
        <begin position="302"/>
        <end position="323"/>
    </location>
</feature>
<evidence type="ECO:0000256" key="9">
    <source>
        <dbReference type="SAM" id="MobiDB-lite"/>
    </source>
</evidence>
<keyword evidence="2" id="KW-0444">Lipid biosynthesis</keyword>
<dbReference type="CDD" id="cd05233">
    <property type="entry name" value="SDR_c"/>
    <property type="match status" value="1"/>
</dbReference>
<dbReference type="Pfam" id="PF00106">
    <property type="entry name" value="adh_short"/>
    <property type="match status" value="1"/>
</dbReference>
<protein>
    <submittedName>
        <fullName evidence="10">SDR family oxidoreductase</fullName>
    </submittedName>
</protein>
<evidence type="ECO:0000256" key="4">
    <source>
        <dbReference type="ARBA" id="ARBA00022857"/>
    </source>
</evidence>
<gene>
    <name evidence="10" type="ORF">PQU93_09270</name>
</gene>
<dbReference type="EMBL" id="JAQQKY010000004">
    <property type="protein sequence ID" value="MDC7690969.1"/>
    <property type="molecule type" value="Genomic_DNA"/>
</dbReference>
<dbReference type="PANTHER" id="PTHR43086:SF2">
    <property type="entry name" value="HYDROXYSTEROID DEHYDROGENASE-LIKE PROTEIN 1"/>
    <property type="match status" value="1"/>
</dbReference>
<evidence type="ECO:0000256" key="8">
    <source>
        <dbReference type="RuleBase" id="RU000363"/>
    </source>
</evidence>
<keyword evidence="5" id="KW-0560">Oxidoreductase</keyword>
<comment type="caution">
    <text evidence="10">The sequence shown here is derived from an EMBL/GenBank/DDBJ whole genome shotgun (WGS) entry which is preliminary data.</text>
</comment>
<feature type="region of interest" description="Disordered" evidence="9">
    <location>
        <begin position="272"/>
        <end position="323"/>
    </location>
</feature>
<accession>A0ABT5I483</accession>
<keyword evidence="4" id="KW-0521">NADP</keyword>
<dbReference type="InterPro" id="IPR002347">
    <property type="entry name" value="SDR_fam"/>
</dbReference>
<dbReference type="PRINTS" id="PR00080">
    <property type="entry name" value="SDRFAMILY"/>
</dbReference>
<reference evidence="10 11" key="1">
    <citation type="submission" date="2023-01" db="EMBL/GenBank/DDBJ databases">
        <title>Novel species of the genus Vogesella isolated from rivers.</title>
        <authorList>
            <person name="Lu H."/>
        </authorList>
    </citation>
    <scope>NUCLEOTIDE SEQUENCE [LARGE SCALE GENOMIC DNA]</scope>
    <source>
        <strain evidence="10 11">SH7W</strain>
    </source>
</reference>
<evidence type="ECO:0000256" key="3">
    <source>
        <dbReference type="ARBA" id="ARBA00022832"/>
    </source>
</evidence>
<organism evidence="10 11">
    <name type="scientific">Vogesella indigofera</name>
    <name type="common">Pseudomonas indigofera</name>
    <dbReference type="NCBI Taxonomy" id="45465"/>
    <lineage>
        <taxon>Bacteria</taxon>
        <taxon>Pseudomonadati</taxon>
        <taxon>Pseudomonadota</taxon>
        <taxon>Betaproteobacteria</taxon>
        <taxon>Neisseriales</taxon>
        <taxon>Chromobacteriaceae</taxon>
        <taxon>Vogesella</taxon>
    </lineage>
</organism>
<name>A0ABT5I483_VOGIN</name>
<evidence type="ECO:0000256" key="5">
    <source>
        <dbReference type="ARBA" id="ARBA00023002"/>
    </source>
</evidence>
<dbReference type="Proteomes" id="UP001221566">
    <property type="component" value="Unassembled WGS sequence"/>
</dbReference>
<evidence type="ECO:0000256" key="6">
    <source>
        <dbReference type="ARBA" id="ARBA00023098"/>
    </source>
</evidence>
<keyword evidence="3" id="KW-0276">Fatty acid metabolism</keyword>
<dbReference type="RefSeq" id="WP_272803136.1">
    <property type="nucleotide sequence ID" value="NZ_JAQQKY010000004.1"/>
</dbReference>
<dbReference type="Gene3D" id="3.40.50.720">
    <property type="entry name" value="NAD(P)-binding Rossmann-like Domain"/>
    <property type="match status" value="1"/>
</dbReference>
<dbReference type="InterPro" id="IPR020904">
    <property type="entry name" value="Sc_DH/Rdtase_CS"/>
</dbReference>
<sequence>MNSSRKIAVVTGASSGIGAIYADRLARRGYDLLLVARRGERLQTLAARLEQAYDVKAETLVADLEQEADLTRLETVLASNPAIRVLVNNAGIARLSQVADASPQDSLSQIALNITALTRLTHAVLPAFKARNNGVIINIASALALHALPVSAVYSGTKGFVLHFSRGLQQELANTGIRVQVVLPAATATDLWDISGVPLAALAPDTVMSVEHLVDAALAGFDQGESVTLPSMADTALWERYDTARAELFAAMQTGQPAPRLLALRAQSGSAPLLPSGLTQPRHPGNVYEQPTLHPHPTRQPVAEEPHRHGAADAQPRDRQPAQ</sequence>
<dbReference type="PANTHER" id="PTHR43086">
    <property type="entry name" value="VERY-LONG-CHAIN 3-OXOOACYL-COA REDUCTASE"/>
    <property type="match status" value="1"/>
</dbReference>
<keyword evidence="6" id="KW-0443">Lipid metabolism</keyword>
<dbReference type="SUPFAM" id="SSF51735">
    <property type="entry name" value="NAD(P)-binding Rossmann-fold domains"/>
    <property type="match status" value="1"/>
</dbReference>